<accession>A0A6H1U240</accession>
<organism evidence="1 2">
    <name type="scientific">Oxynema aestuarii AP17</name>
    <dbReference type="NCBI Taxonomy" id="2064643"/>
    <lineage>
        <taxon>Bacteria</taxon>
        <taxon>Bacillati</taxon>
        <taxon>Cyanobacteriota</taxon>
        <taxon>Cyanophyceae</taxon>
        <taxon>Oscillatoriophycideae</taxon>
        <taxon>Oscillatoriales</taxon>
        <taxon>Oscillatoriaceae</taxon>
        <taxon>Oxynema</taxon>
        <taxon>Oxynema aestuarii</taxon>
    </lineage>
</organism>
<dbReference type="Proteomes" id="UP000500857">
    <property type="component" value="Chromosome"/>
</dbReference>
<keyword evidence="2" id="KW-1185">Reference proteome</keyword>
<sequence>MDKYWAIAGAILPPDLTPPIRRDRCVKTSVRSAHFNRGDRRRRGPGV</sequence>
<gene>
    <name evidence="1" type="ORF">HCG48_21795</name>
</gene>
<reference evidence="1 2" key="1">
    <citation type="submission" date="2020-04" db="EMBL/GenBank/DDBJ databases">
        <authorList>
            <person name="Basu S."/>
            <person name="Maruthanayagam V."/>
            <person name="Chakraborty S."/>
            <person name="Pramanik A."/>
            <person name="Mukherjee J."/>
            <person name="Brink B."/>
        </authorList>
    </citation>
    <scope>NUCLEOTIDE SEQUENCE [LARGE SCALE GENOMIC DNA]</scope>
    <source>
        <strain evidence="1 2">AP17</strain>
    </source>
</reference>
<proteinExistence type="predicted"/>
<dbReference type="EMBL" id="CP051167">
    <property type="protein sequence ID" value="QIZ72904.1"/>
    <property type="molecule type" value="Genomic_DNA"/>
</dbReference>
<name>A0A6H1U240_9CYAN</name>
<dbReference type="KEGG" id="oxy:HCG48_21795"/>
<protein>
    <submittedName>
        <fullName evidence="1">Uncharacterized protein</fullName>
    </submittedName>
</protein>
<evidence type="ECO:0000313" key="2">
    <source>
        <dbReference type="Proteomes" id="UP000500857"/>
    </source>
</evidence>
<dbReference type="AlphaFoldDB" id="A0A6H1U240"/>
<evidence type="ECO:0000313" key="1">
    <source>
        <dbReference type="EMBL" id="QIZ72904.1"/>
    </source>
</evidence>